<evidence type="ECO:0000313" key="1">
    <source>
        <dbReference type="EMBL" id="KAJ7527839.1"/>
    </source>
</evidence>
<keyword evidence="2" id="KW-1185">Reference proteome</keyword>
<reference evidence="2" key="1">
    <citation type="journal article" date="2024" name="Proc. Natl. Acad. Sci. U.S.A.">
        <title>Extraordinary preservation of gene collinearity over three hundred million years revealed in homosporous lycophytes.</title>
        <authorList>
            <person name="Li C."/>
            <person name="Wickell D."/>
            <person name="Kuo L.Y."/>
            <person name="Chen X."/>
            <person name="Nie B."/>
            <person name="Liao X."/>
            <person name="Peng D."/>
            <person name="Ji J."/>
            <person name="Jenkins J."/>
            <person name="Williams M."/>
            <person name="Shu S."/>
            <person name="Plott C."/>
            <person name="Barry K."/>
            <person name="Rajasekar S."/>
            <person name="Grimwood J."/>
            <person name="Han X."/>
            <person name="Sun S."/>
            <person name="Hou Z."/>
            <person name="He W."/>
            <person name="Dai G."/>
            <person name="Sun C."/>
            <person name="Schmutz J."/>
            <person name="Leebens-Mack J.H."/>
            <person name="Li F.W."/>
            <person name="Wang L."/>
        </authorList>
    </citation>
    <scope>NUCLEOTIDE SEQUENCE [LARGE SCALE GENOMIC DNA]</scope>
    <source>
        <strain evidence="2">cv. PW_Plant_1</strain>
    </source>
</reference>
<accession>A0ACC2BDH2</accession>
<proteinExistence type="predicted"/>
<sequence>MAGSGRGQPANFGGSGPPPAPSTRPGSGSFGQQFQPPLLPSQQAIPISVVLIEQKLASQHAEIQKLLTENQRLAATHVALRQELAAAHHEVQRLQQLKSGIQAEGEGEFLALLEKTTKLEADLNEAEPLKAELEKARDDAQQLSAHKEELLARVEQLTHKLQRPDSDAQHPSALELENENLRRELHRGRVVFEYEKKSSLQQDEQKQAMEKTLILLAKEVEKLHAELTSTKKHKTSSSQGGAYGTGLWAGEAGYSFPYGVQRDEYKTVENDIRYSSDLSFPPNSADTPEASHEGDLNINGQNSKMGETNHLDELKYQAEERVYTSLSPNVQNVDFSKSERQLTEIWNTHVAPSGKAFYHNTLTGLTQWDRPAALEISESRETDQTQNHQQFQEQIQGAALQMQQPAGEMSQLRQLQMQLYGEALQGQEQQVAYSQIHPHLESQYMQPTRSQYQGSPSGQGHMYPAGQMSQFIQGQLAYPAQGQRLTSYQISSQSPGTLQAQGENHLQSKMPSQFF</sequence>
<name>A0ACC2BDH2_DIPCM</name>
<gene>
    <name evidence="1" type="ORF">O6H91_16G073900</name>
</gene>
<comment type="caution">
    <text evidence="1">The sequence shown here is derived from an EMBL/GenBank/DDBJ whole genome shotgun (WGS) entry which is preliminary data.</text>
</comment>
<evidence type="ECO:0000313" key="2">
    <source>
        <dbReference type="Proteomes" id="UP001162992"/>
    </source>
</evidence>
<dbReference type="Proteomes" id="UP001162992">
    <property type="component" value="Chromosome 16"/>
</dbReference>
<protein>
    <submittedName>
        <fullName evidence="1">Uncharacterized protein</fullName>
    </submittedName>
</protein>
<dbReference type="EMBL" id="CM055107">
    <property type="protein sequence ID" value="KAJ7527839.1"/>
    <property type="molecule type" value="Genomic_DNA"/>
</dbReference>
<organism evidence="1 2">
    <name type="scientific">Diphasiastrum complanatum</name>
    <name type="common">Issler's clubmoss</name>
    <name type="synonym">Lycopodium complanatum</name>
    <dbReference type="NCBI Taxonomy" id="34168"/>
    <lineage>
        <taxon>Eukaryota</taxon>
        <taxon>Viridiplantae</taxon>
        <taxon>Streptophyta</taxon>
        <taxon>Embryophyta</taxon>
        <taxon>Tracheophyta</taxon>
        <taxon>Lycopodiopsida</taxon>
        <taxon>Lycopodiales</taxon>
        <taxon>Lycopodiaceae</taxon>
        <taxon>Lycopodioideae</taxon>
        <taxon>Diphasiastrum</taxon>
    </lineage>
</organism>